<reference evidence="2" key="1">
    <citation type="submission" date="2020-04" db="EMBL/GenBank/DDBJ databases">
        <authorList>
            <person name="Sombolestani A."/>
        </authorList>
    </citation>
    <scope>NUCLEOTIDE SEQUENCE</scope>
    <source>
        <strain evidence="2">LMG1408</strain>
    </source>
</reference>
<accession>A0AB35AR13</accession>
<organism evidence="2 3">
    <name type="scientific">Gluconobacter oxydans</name>
    <name type="common">Gluconobacter suboxydans</name>
    <dbReference type="NCBI Taxonomy" id="442"/>
    <lineage>
        <taxon>Bacteria</taxon>
        <taxon>Pseudomonadati</taxon>
        <taxon>Pseudomonadota</taxon>
        <taxon>Alphaproteobacteria</taxon>
        <taxon>Acetobacterales</taxon>
        <taxon>Acetobacteraceae</taxon>
        <taxon>Gluconobacter</taxon>
    </lineage>
</organism>
<proteinExistence type="predicted"/>
<protein>
    <submittedName>
        <fullName evidence="2">Uncharacterized protein</fullName>
    </submittedName>
</protein>
<evidence type="ECO:0000256" key="1">
    <source>
        <dbReference type="SAM" id="SignalP"/>
    </source>
</evidence>
<evidence type="ECO:0000313" key="2">
    <source>
        <dbReference type="EMBL" id="MBF0857347.1"/>
    </source>
</evidence>
<feature type="signal peptide" evidence="1">
    <location>
        <begin position="1"/>
        <end position="18"/>
    </location>
</feature>
<name>A0AB35AR13_GLUOY</name>
<dbReference type="EMBL" id="JABCQL010000039">
    <property type="protein sequence ID" value="MBF0857347.1"/>
    <property type="molecule type" value="Genomic_DNA"/>
</dbReference>
<sequence>MPLRLAVILLPMVHGMMAAPMTVRPFNVPLQSVAKQVEGSKNRWLMRLARDFRLLAI</sequence>
<dbReference type="Proteomes" id="UP000603665">
    <property type="component" value="Unassembled WGS sequence"/>
</dbReference>
<dbReference type="AlphaFoldDB" id="A0AB35AR13"/>
<evidence type="ECO:0000313" key="3">
    <source>
        <dbReference type="Proteomes" id="UP000603665"/>
    </source>
</evidence>
<keyword evidence="1" id="KW-0732">Signal</keyword>
<comment type="caution">
    <text evidence="2">The sequence shown here is derived from an EMBL/GenBank/DDBJ whole genome shotgun (WGS) entry which is preliminary data.</text>
</comment>
<feature type="chain" id="PRO_5044186722" evidence="1">
    <location>
        <begin position="19"/>
        <end position="57"/>
    </location>
</feature>
<gene>
    <name evidence="2" type="ORF">HKD20_12680</name>
</gene>
<reference evidence="2" key="2">
    <citation type="submission" date="2023-10" db="EMBL/GenBank/DDBJ databases">
        <title>Description of novel Gluconobacter species.</title>
        <authorList>
            <person name="Cleenwerck I."/>
            <person name="Cnockaert M."/>
            <person name="Borremans W."/>
            <person name="Wieme A.D."/>
            <person name="De Vuyst L."/>
            <person name="Vandamme P."/>
        </authorList>
    </citation>
    <scope>NUCLEOTIDE SEQUENCE</scope>
    <source>
        <strain evidence="2">LMG1408</strain>
    </source>
</reference>
<dbReference type="RefSeq" id="WP_155720726.1">
    <property type="nucleotide sequence ID" value="NZ_CP102494.1"/>
</dbReference>